<dbReference type="GO" id="GO:0006537">
    <property type="term" value="P:glutamate biosynthetic process"/>
    <property type="evidence" value="ECO:0007669"/>
    <property type="project" value="InterPro"/>
</dbReference>
<gene>
    <name evidence="5" type="ORF">NFG58_13150</name>
</gene>
<feature type="transmembrane region" description="Helical" evidence="3">
    <location>
        <begin position="7"/>
        <end position="25"/>
    </location>
</feature>
<dbReference type="PANTHER" id="PTHR43819:SF1">
    <property type="entry name" value="ARCHAEAL-TYPE GLUTAMATE SYNTHASE [NADPH]"/>
    <property type="match status" value="1"/>
</dbReference>
<dbReference type="InterPro" id="IPR013785">
    <property type="entry name" value="Aldolase_TIM"/>
</dbReference>
<protein>
    <submittedName>
        <fullName evidence="5">FMN-binding glutamate synthase family protein</fullName>
    </submittedName>
</protein>
<keyword evidence="3" id="KW-0812">Transmembrane</keyword>
<name>A0AAU7KEH3_9GAMM</name>
<keyword evidence="3" id="KW-0472">Membrane</keyword>
<dbReference type="PANTHER" id="PTHR43819">
    <property type="entry name" value="ARCHAEAL-TYPE GLUTAMATE SYNTHASE [NADPH]"/>
    <property type="match status" value="1"/>
</dbReference>
<dbReference type="CDD" id="cd02808">
    <property type="entry name" value="GltS_FMN"/>
    <property type="match status" value="1"/>
</dbReference>
<feature type="region of interest" description="Disordered" evidence="2">
    <location>
        <begin position="526"/>
        <end position="568"/>
    </location>
</feature>
<proteinExistence type="inferred from homology"/>
<dbReference type="SUPFAM" id="SSF51395">
    <property type="entry name" value="FMN-linked oxidoreductases"/>
    <property type="match status" value="1"/>
</dbReference>
<keyword evidence="3" id="KW-1133">Transmembrane helix</keyword>
<evidence type="ECO:0000256" key="1">
    <source>
        <dbReference type="ARBA" id="ARBA00009716"/>
    </source>
</evidence>
<dbReference type="GO" id="GO:0015930">
    <property type="term" value="F:glutamate synthase activity"/>
    <property type="evidence" value="ECO:0007669"/>
    <property type="project" value="InterPro"/>
</dbReference>
<evidence type="ECO:0000256" key="2">
    <source>
        <dbReference type="SAM" id="MobiDB-lite"/>
    </source>
</evidence>
<dbReference type="RefSeq" id="WP_348826691.1">
    <property type="nucleotide sequence ID" value="NZ_CP098827.1"/>
</dbReference>
<dbReference type="Gene3D" id="3.20.20.70">
    <property type="entry name" value="Aldolase class I"/>
    <property type="match status" value="1"/>
</dbReference>
<dbReference type="InterPro" id="IPR002932">
    <property type="entry name" value="Glu_synthdom"/>
</dbReference>
<dbReference type="Pfam" id="PF01645">
    <property type="entry name" value="Glu_synthase"/>
    <property type="match status" value="1"/>
</dbReference>
<accession>A0AAU7KEH3</accession>
<evidence type="ECO:0000313" key="5">
    <source>
        <dbReference type="EMBL" id="XBO69573.1"/>
    </source>
</evidence>
<evidence type="ECO:0000259" key="4">
    <source>
        <dbReference type="Pfam" id="PF01645"/>
    </source>
</evidence>
<sequence length="568" mass="62227">MLGSPRLLLIGYLLAVGLLGIFWLPTSPQQLWWWLPLAALGVVGVLDLRSSHNVLRNYPIVGHLRYMMEFLRPELRQYFFESETSGRPFNREQRQIIGARAEGRSDTAPFGTRQDVLRQGRRQIAHAMIPTRVDPQQAWVTIGGPQCHRPYRSSRLNISAMSFGALSGRAITALNLGARRGGFAQDTGEGAISPYHQRHGGDLIWQIASGYFGCRDQAGRFNPEAFSAKAREDQVKMIEIKLSQGAKPGHGGMLPGSKVDQEIAETRQVPVGEDCYSPAAHPEFSTPLELMHFIQRLRDLSGGKPVGIKLCLGHTRDMLAMCKAMLASGIQPDFITVDGAEGGTGAGPAEYADHVGRYIDEALPIVDACLKGIGKRDEISVIASGKVALAIDMVEKFALGADVCNAARPFMFTLGCIQAQRCHTNTCPTGVATQDPARSRSIDVDSKADNVQRFHRATLDACLDMIGTMGLAGPGELRPEHLLEGPATATRVWQVDSLEVGALLDHQKAQQLPDCWRDDWHEASPHHFLRGPGGSHQESHHRTAPGPIETAAKETAIIRQRRCNDDRT</sequence>
<dbReference type="AlphaFoldDB" id="A0AAU7KEH3"/>
<evidence type="ECO:0000256" key="3">
    <source>
        <dbReference type="SAM" id="Phobius"/>
    </source>
</evidence>
<organism evidence="5">
    <name type="scientific">Halomonas sp. RT37</name>
    <dbReference type="NCBI Taxonomy" id="2950872"/>
    <lineage>
        <taxon>Bacteria</taxon>
        <taxon>Pseudomonadati</taxon>
        <taxon>Pseudomonadota</taxon>
        <taxon>Gammaproteobacteria</taxon>
        <taxon>Oceanospirillales</taxon>
        <taxon>Halomonadaceae</taxon>
        <taxon>Halomonas</taxon>
    </lineage>
</organism>
<reference evidence="5" key="1">
    <citation type="submission" date="2022-06" db="EMBL/GenBank/DDBJ databases">
        <title>A novel DMS-producing enzyme.</title>
        <authorList>
            <person name="Zhang Y."/>
        </authorList>
    </citation>
    <scope>NUCLEOTIDE SEQUENCE</scope>
    <source>
        <strain evidence="5">RT37</strain>
    </source>
</reference>
<feature type="domain" description="Glutamate synthase" evidence="4">
    <location>
        <begin position="153"/>
        <end position="470"/>
    </location>
</feature>
<comment type="similarity">
    <text evidence="1">Belongs to the glutamate synthase family.</text>
</comment>
<dbReference type="EMBL" id="CP098827">
    <property type="protein sequence ID" value="XBO69573.1"/>
    <property type="molecule type" value="Genomic_DNA"/>
</dbReference>